<keyword evidence="2" id="KW-1185">Reference proteome</keyword>
<name>A0ABQ5KAY7_9EUKA</name>
<reference evidence="1" key="1">
    <citation type="submission" date="2022-03" db="EMBL/GenBank/DDBJ databases">
        <title>Draft genome sequence of Aduncisulcus paluster, a free-living microaerophilic Fornicata.</title>
        <authorList>
            <person name="Yuyama I."/>
            <person name="Kume K."/>
            <person name="Tamura T."/>
            <person name="Inagaki Y."/>
            <person name="Hashimoto T."/>
        </authorList>
    </citation>
    <scope>NUCLEOTIDE SEQUENCE</scope>
    <source>
        <strain evidence="1">NY0171</strain>
    </source>
</reference>
<accession>A0ABQ5KAY7</accession>
<sequence>MKVINIYEVGHPSYALLNDASNLESLSFGDAYYDCNDIPDMSNLPNLQQLTMKCDTIDDSDLQNIAQLSNLESLTLSSDST</sequence>
<protein>
    <submittedName>
        <fullName evidence="1">Uncharacterized protein</fullName>
    </submittedName>
</protein>
<dbReference type="EMBL" id="BQXS01008135">
    <property type="protein sequence ID" value="GKT29082.1"/>
    <property type="molecule type" value="Genomic_DNA"/>
</dbReference>
<feature type="non-terminal residue" evidence="1">
    <location>
        <position position="81"/>
    </location>
</feature>
<evidence type="ECO:0000313" key="1">
    <source>
        <dbReference type="EMBL" id="GKT29082.1"/>
    </source>
</evidence>
<dbReference type="Proteomes" id="UP001057375">
    <property type="component" value="Unassembled WGS sequence"/>
</dbReference>
<dbReference type="SUPFAM" id="SSF52047">
    <property type="entry name" value="RNI-like"/>
    <property type="match status" value="1"/>
</dbReference>
<proteinExistence type="predicted"/>
<dbReference type="Gene3D" id="3.80.10.10">
    <property type="entry name" value="Ribonuclease Inhibitor"/>
    <property type="match status" value="1"/>
</dbReference>
<organism evidence="1 2">
    <name type="scientific">Aduncisulcus paluster</name>
    <dbReference type="NCBI Taxonomy" id="2918883"/>
    <lineage>
        <taxon>Eukaryota</taxon>
        <taxon>Metamonada</taxon>
        <taxon>Carpediemonas-like organisms</taxon>
        <taxon>Aduncisulcus</taxon>
    </lineage>
</organism>
<evidence type="ECO:0000313" key="2">
    <source>
        <dbReference type="Proteomes" id="UP001057375"/>
    </source>
</evidence>
<gene>
    <name evidence="1" type="ORF">ADUPG1_005146</name>
</gene>
<comment type="caution">
    <text evidence="1">The sequence shown here is derived from an EMBL/GenBank/DDBJ whole genome shotgun (WGS) entry which is preliminary data.</text>
</comment>
<dbReference type="InterPro" id="IPR032675">
    <property type="entry name" value="LRR_dom_sf"/>
</dbReference>